<comment type="caution">
    <text evidence="2">The sequence shown here is derived from an EMBL/GenBank/DDBJ whole genome shotgun (WGS) entry which is preliminary data.</text>
</comment>
<organism evidence="2 3">
    <name type="scientific">Eumeta variegata</name>
    <name type="common">Bagworm moth</name>
    <name type="synonym">Eumeta japonica</name>
    <dbReference type="NCBI Taxonomy" id="151549"/>
    <lineage>
        <taxon>Eukaryota</taxon>
        <taxon>Metazoa</taxon>
        <taxon>Ecdysozoa</taxon>
        <taxon>Arthropoda</taxon>
        <taxon>Hexapoda</taxon>
        <taxon>Insecta</taxon>
        <taxon>Pterygota</taxon>
        <taxon>Neoptera</taxon>
        <taxon>Endopterygota</taxon>
        <taxon>Lepidoptera</taxon>
        <taxon>Glossata</taxon>
        <taxon>Ditrysia</taxon>
        <taxon>Tineoidea</taxon>
        <taxon>Psychidae</taxon>
        <taxon>Oiketicinae</taxon>
        <taxon>Eumeta</taxon>
    </lineage>
</organism>
<evidence type="ECO:0000256" key="1">
    <source>
        <dbReference type="SAM" id="MobiDB-lite"/>
    </source>
</evidence>
<name>A0A4C1VCE0_EUMVA</name>
<proteinExistence type="predicted"/>
<sequence length="72" mass="8292">MAFDLRYPGIGVRRHAPHQTRARGRRPPPAARSTSDRPTMTRVRALDFNTLVGHCHLEPEDTEFGRNDRQIE</sequence>
<reference evidence="2 3" key="1">
    <citation type="journal article" date="2019" name="Commun. Biol.">
        <title>The bagworm genome reveals a unique fibroin gene that provides high tensile strength.</title>
        <authorList>
            <person name="Kono N."/>
            <person name="Nakamura H."/>
            <person name="Ohtoshi R."/>
            <person name="Tomita M."/>
            <person name="Numata K."/>
            <person name="Arakawa K."/>
        </authorList>
    </citation>
    <scope>NUCLEOTIDE SEQUENCE [LARGE SCALE GENOMIC DNA]</scope>
</reference>
<protein>
    <submittedName>
        <fullName evidence="2">Uncharacterized protein</fullName>
    </submittedName>
</protein>
<accession>A0A4C1VCE0</accession>
<feature type="region of interest" description="Disordered" evidence="1">
    <location>
        <begin position="1"/>
        <end position="38"/>
    </location>
</feature>
<keyword evidence="3" id="KW-1185">Reference proteome</keyword>
<evidence type="ECO:0000313" key="2">
    <source>
        <dbReference type="EMBL" id="GBP36818.1"/>
    </source>
</evidence>
<dbReference type="Proteomes" id="UP000299102">
    <property type="component" value="Unassembled WGS sequence"/>
</dbReference>
<gene>
    <name evidence="2" type="ORF">EVAR_28159_1</name>
</gene>
<dbReference type="AlphaFoldDB" id="A0A4C1VCE0"/>
<feature type="compositionally biased region" description="Basic residues" evidence="1">
    <location>
        <begin position="12"/>
        <end position="26"/>
    </location>
</feature>
<evidence type="ECO:0000313" key="3">
    <source>
        <dbReference type="Proteomes" id="UP000299102"/>
    </source>
</evidence>
<dbReference type="EMBL" id="BGZK01000323">
    <property type="protein sequence ID" value="GBP36818.1"/>
    <property type="molecule type" value="Genomic_DNA"/>
</dbReference>